<evidence type="ECO:0000256" key="6">
    <source>
        <dbReference type="SAM" id="Phobius"/>
    </source>
</evidence>
<sequence length="208" mass="23815">MVVSEEITLRCFDIKGIVLHIITGRWFMVFASLLIMAMSESMYMFGLYSSYIKSILGYDQTTLTLLSFIKDLGANVGVLSGLINEVTLLWGYVGLSGAIITQLFHAFYGGDTKSLILLIGWLPAAISIAFLRTVRIMKVIRQPNELKVFYNFLYISLGLAGFLMLMIIVQTQNRVHSKPIWWQRCRHRRPSPPPTPHRHYRRIQSLET</sequence>
<feature type="compositionally biased region" description="Basic residues" evidence="5">
    <location>
        <begin position="187"/>
        <end position="202"/>
    </location>
</feature>
<dbReference type="EMBL" id="CM002926">
    <property type="protein sequence ID" value="KGN52238.1"/>
    <property type="molecule type" value="Genomic_DNA"/>
</dbReference>
<dbReference type="Pfam" id="PF06813">
    <property type="entry name" value="Nodulin-like"/>
    <property type="match status" value="1"/>
</dbReference>
<evidence type="ECO:0000256" key="1">
    <source>
        <dbReference type="ARBA" id="ARBA00004141"/>
    </source>
</evidence>
<reference evidence="8 9" key="2">
    <citation type="journal article" date="2009" name="PLoS ONE">
        <title>An integrated genetic and cytogenetic map of the cucumber genome.</title>
        <authorList>
            <person name="Ren Y."/>
            <person name="Zhang Z."/>
            <person name="Liu J."/>
            <person name="Staub J.E."/>
            <person name="Han Y."/>
            <person name="Cheng Z."/>
            <person name="Li X."/>
            <person name="Lu J."/>
            <person name="Miao H."/>
            <person name="Kang H."/>
            <person name="Xie B."/>
            <person name="Gu X."/>
            <person name="Wang X."/>
            <person name="Du Y."/>
            <person name="Jin W."/>
            <person name="Huang S."/>
        </authorList>
    </citation>
    <scope>NUCLEOTIDE SEQUENCE [LARGE SCALE GENOMIC DNA]</scope>
    <source>
        <strain evidence="9">cv. 9930</strain>
    </source>
</reference>
<feature type="transmembrane region" description="Helical" evidence="6">
    <location>
        <begin position="148"/>
        <end position="169"/>
    </location>
</feature>
<feature type="transmembrane region" description="Helical" evidence="6">
    <location>
        <begin position="115"/>
        <end position="136"/>
    </location>
</feature>
<evidence type="ECO:0000313" key="8">
    <source>
        <dbReference type="EMBL" id="KGN52238.1"/>
    </source>
</evidence>
<feature type="region of interest" description="Disordered" evidence="5">
    <location>
        <begin position="187"/>
        <end position="208"/>
    </location>
</feature>
<dbReference type="GO" id="GO:0016020">
    <property type="term" value="C:membrane"/>
    <property type="evidence" value="ECO:0007669"/>
    <property type="project" value="UniProtKB-SubCell"/>
</dbReference>
<keyword evidence="2 6" id="KW-0812">Transmembrane</keyword>
<comment type="subcellular location">
    <subcellularLocation>
        <location evidence="1">Membrane</location>
        <topology evidence="1">Multi-pass membrane protein</topology>
    </subcellularLocation>
</comment>
<reference evidence="8 9" key="4">
    <citation type="journal article" date="2011" name="BMC Genomics">
        <title>RNA-Seq improves annotation of protein-coding genes in the cucumber genome.</title>
        <authorList>
            <person name="Li Z."/>
            <person name="Zhang Z."/>
            <person name="Yan P."/>
            <person name="Huang S."/>
            <person name="Fei Z."/>
            <person name="Lin K."/>
        </authorList>
    </citation>
    <scope>NUCLEOTIDE SEQUENCE [LARGE SCALE GENOMIC DNA]</scope>
    <source>
        <strain evidence="9">cv. 9930</strain>
    </source>
</reference>
<feature type="domain" description="Nodulin-like" evidence="7">
    <location>
        <begin position="86"/>
        <end position="177"/>
    </location>
</feature>
<feature type="transmembrane region" description="Helical" evidence="6">
    <location>
        <begin position="63"/>
        <end position="83"/>
    </location>
</feature>
<evidence type="ECO:0000256" key="4">
    <source>
        <dbReference type="ARBA" id="ARBA00023136"/>
    </source>
</evidence>
<dbReference type="STRING" id="3659.A0A0A0KRJ3"/>
<protein>
    <recommendedName>
        <fullName evidence="7">Nodulin-like domain-containing protein</fullName>
    </recommendedName>
</protein>
<dbReference type="InterPro" id="IPR010658">
    <property type="entry name" value="Nodulin-like"/>
</dbReference>
<evidence type="ECO:0000313" key="9">
    <source>
        <dbReference type="Proteomes" id="UP000029981"/>
    </source>
</evidence>
<proteinExistence type="predicted"/>
<evidence type="ECO:0000259" key="7">
    <source>
        <dbReference type="Pfam" id="PF06813"/>
    </source>
</evidence>
<evidence type="ECO:0000256" key="2">
    <source>
        <dbReference type="ARBA" id="ARBA00022692"/>
    </source>
</evidence>
<evidence type="ECO:0000256" key="3">
    <source>
        <dbReference type="ARBA" id="ARBA00022989"/>
    </source>
</evidence>
<reference evidence="8 9" key="1">
    <citation type="journal article" date="2009" name="Nat. Genet.">
        <title>The genome of the cucumber, Cucumis sativus L.</title>
        <authorList>
            <person name="Huang S."/>
            <person name="Li R."/>
            <person name="Zhang Z."/>
            <person name="Li L."/>
            <person name="Gu X."/>
            <person name="Fan W."/>
            <person name="Lucas W.J."/>
            <person name="Wang X."/>
            <person name="Xie B."/>
            <person name="Ni P."/>
            <person name="Ren Y."/>
            <person name="Zhu H."/>
            <person name="Li J."/>
            <person name="Lin K."/>
            <person name="Jin W."/>
            <person name="Fei Z."/>
            <person name="Li G."/>
            <person name="Staub J."/>
            <person name="Kilian A."/>
            <person name="van der Vossen E.A."/>
            <person name="Wu Y."/>
            <person name="Guo J."/>
            <person name="He J."/>
            <person name="Jia Z."/>
            <person name="Ren Y."/>
            <person name="Tian G."/>
            <person name="Lu Y."/>
            <person name="Ruan J."/>
            <person name="Qian W."/>
            <person name="Wang M."/>
            <person name="Huang Q."/>
            <person name="Li B."/>
            <person name="Xuan Z."/>
            <person name="Cao J."/>
            <person name="Asan"/>
            <person name="Wu Z."/>
            <person name="Zhang J."/>
            <person name="Cai Q."/>
            <person name="Bai Y."/>
            <person name="Zhao B."/>
            <person name="Han Y."/>
            <person name="Li Y."/>
            <person name="Li X."/>
            <person name="Wang S."/>
            <person name="Shi Q."/>
            <person name="Liu S."/>
            <person name="Cho W.K."/>
            <person name="Kim J.Y."/>
            <person name="Xu Y."/>
            <person name="Heller-Uszynska K."/>
            <person name="Miao H."/>
            <person name="Cheng Z."/>
            <person name="Zhang S."/>
            <person name="Wu J."/>
            <person name="Yang Y."/>
            <person name="Kang H."/>
            <person name="Li M."/>
            <person name="Liang H."/>
            <person name="Ren X."/>
            <person name="Shi Z."/>
            <person name="Wen M."/>
            <person name="Jian M."/>
            <person name="Yang H."/>
            <person name="Zhang G."/>
            <person name="Yang Z."/>
            <person name="Chen R."/>
            <person name="Liu S."/>
            <person name="Li J."/>
            <person name="Ma L."/>
            <person name="Liu H."/>
            <person name="Zhou Y."/>
            <person name="Zhao J."/>
            <person name="Fang X."/>
            <person name="Li G."/>
            <person name="Fang L."/>
            <person name="Li Y."/>
            <person name="Liu D."/>
            <person name="Zheng H."/>
            <person name="Zhang Y."/>
            <person name="Qin N."/>
            <person name="Li Z."/>
            <person name="Yang G."/>
            <person name="Yang S."/>
            <person name="Bolund L."/>
            <person name="Kristiansen K."/>
            <person name="Zheng H."/>
            <person name="Li S."/>
            <person name="Zhang X."/>
            <person name="Yang H."/>
            <person name="Wang J."/>
            <person name="Sun R."/>
            <person name="Zhang B."/>
            <person name="Jiang S."/>
            <person name="Wang J."/>
            <person name="Du Y."/>
            <person name="Li S."/>
        </authorList>
    </citation>
    <scope>NUCLEOTIDE SEQUENCE [LARGE SCALE GENOMIC DNA]</scope>
    <source>
        <strain evidence="9">cv. 9930</strain>
    </source>
</reference>
<evidence type="ECO:0000256" key="5">
    <source>
        <dbReference type="SAM" id="MobiDB-lite"/>
    </source>
</evidence>
<dbReference type="Gramene" id="KGN52238">
    <property type="protein sequence ID" value="KGN52238"/>
    <property type="gene ID" value="Csa_5G622537"/>
</dbReference>
<keyword evidence="4 6" id="KW-0472">Membrane</keyword>
<name>A0A0A0KRJ3_CUCSA</name>
<feature type="transmembrane region" description="Helical" evidence="6">
    <location>
        <begin position="26"/>
        <end position="51"/>
    </location>
</feature>
<keyword evidence="9" id="KW-1185">Reference proteome</keyword>
<dbReference type="PANTHER" id="PTHR21576">
    <property type="entry name" value="UNCHARACTERIZED NODULIN-LIKE PROTEIN"/>
    <property type="match status" value="1"/>
</dbReference>
<dbReference type="OMA" id="HIITGRW"/>
<accession>A0A0A0KRJ3</accession>
<dbReference type="PANTHER" id="PTHR21576:SF84">
    <property type="entry name" value="FAMILY PROTEIN, PUTATIVE, EXPRESSED-RELATED"/>
    <property type="match status" value="1"/>
</dbReference>
<gene>
    <name evidence="8" type="ORF">Csa_5G622537</name>
</gene>
<keyword evidence="3 6" id="KW-1133">Transmembrane helix</keyword>
<dbReference type="Proteomes" id="UP000029981">
    <property type="component" value="Chromosome 5"/>
</dbReference>
<feature type="transmembrane region" description="Helical" evidence="6">
    <location>
        <begin position="89"/>
        <end position="108"/>
    </location>
</feature>
<organism evidence="8 9">
    <name type="scientific">Cucumis sativus</name>
    <name type="common">Cucumber</name>
    <dbReference type="NCBI Taxonomy" id="3659"/>
    <lineage>
        <taxon>Eukaryota</taxon>
        <taxon>Viridiplantae</taxon>
        <taxon>Streptophyta</taxon>
        <taxon>Embryophyta</taxon>
        <taxon>Tracheophyta</taxon>
        <taxon>Spermatophyta</taxon>
        <taxon>Magnoliopsida</taxon>
        <taxon>eudicotyledons</taxon>
        <taxon>Gunneridae</taxon>
        <taxon>Pentapetalae</taxon>
        <taxon>rosids</taxon>
        <taxon>fabids</taxon>
        <taxon>Cucurbitales</taxon>
        <taxon>Cucurbitaceae</taxon>
        <taxon>Benincaseae</taxon>
        <taxon>Cucumis</taxon>
    </lineage>
</organism>
<reference evidence="8 9" key="3">
    <citation type="journal article" date="2010" name="BMC Genomics">
        <title>Transcriptome sequencing and comparative analysis of cucumber flowers with different sex types.</title>
        <authorList>
            <person name="Guo S."/>
            <person name="Zheng Y."/>
            <person name="Joung J.G."/>
            <person name="Liu S."/>
            <person name="Zhang Z."/>
            <person name="Crasta O.R."/>
            <person name="Sobral B.W."/>
            <person name="Xu Y."/>
            <person name="Huang S."/>
            <person name="Fei Z."/>
        </authorList>
    </citation>
    <scope>NUCLEOTIDE SEQUENCE [LARGE SCALE GENOMIC DNA]</scope>
    <source>
        <strain evidence="9">cv. 9930</strain>
    </source>
</reference>
<dbReference type="AlphaFoldDB" id="A0A0A0KRJ3"/>